<feature type="transmembrane region" description="Helical" evidence="10">
    <location>
        <begin position="382"/>
        <end position="400"/>
    </location>
</feature>
<keyword evidence="10" id="KW-0997">Cell inner membrane</keyword>
<evidence type="ECO:0000256" key="6">
    <source>
        <dbReference type="ARBA" id="ARBA00022989"/>
    </source>
</evidence>
<dbReference type="InterPro" id="IPR051050">
    <property type="entry name" value="Lipid_II_flippase_MurJ/MviN"/>
</dbReference>
<evidence type="ECO:0000256" key="10">
    <source>
        <dbReference type="HAMAP-Rule" id="MF_02078"/>
    </source>
</evidence>
<dbReference type="UniPathway" id="UPA00219"/>
<protein>
    <recommendedName>
        <fullName evidence="10">Probable lipid II flippase MurJ</fullName>
    </recommendedName>
</protein>
<dbReference type="OrthoDB" id="9816572at2"/>
<feature type="transmembrane region" description="Helical" evidence="10">
    <location>
        <begin position="29"/>
        <end position="50"/>
    </location>
</feature>
<comment type="caution">
    <text evidence="12">The sequence shown here is derived from an EMBL/GenBank/DDBJ whole genome shotgun (WGS) entry which is preliminary data.</text>
</comment>
<evidence type="ECO:0000256" key="1">
    <source>
        <dbReference type="ARBA" id="ARBA00004651"/>
    </source>
</evidence>
<proteinExistence type="inferred from homology"/>
<dbReference type="InterPro" id="IPR004268">
    <property type="entry name" value="MurJ"/>
</dbReference>
<evidence type="ECO:0000256" key="11">
    <source>
        <dbReference type="PIRNR" id="PIRNR002869"/>
    </source>
</evidence>
<accession>A0A545SRI3</accession>
<dbReference type="EMBL" id="VICH01000006">
    <property type="protein sequence ID" value="TQV67580.1"/>
    <property type="molecule type" value="Genomic_DNA"/>
</dbReference>
<keyword evidence="10 11" id="KW-0961">Cell wall biogenesis/degradation</keyword>
<feature type="transmembrane region" description="Helical" evidence="10">
    <location>
        <begin position="229"/>
        <end position="250"/>
    </location>
</feature>
<dbReference type="CDD" id="cd13123">
    <property type="entry name" value="MATE_MurJ_like"/>
    <property type="match status" value="1"/>
</dbReference>
<dbReference type="NCBIfam" id="TIGR01695">
    <property type="entry name" value="murJ_mviN"/>
    <property type="match status" value="1"/>
</dbReference>
<dbReference type="PANTHER" id="PTHR47019">
    <property type="entry name" value="LIPID II FLIPPASE MURJ"/>
    <property type="match status" value="1"/>
</dbReference>
<comment type="function">
    <text evidence="8 10 11">Involved in peptidoglycan biosynthesis. Transports lipid-linked peptidoglycan precursors from the inner to the outer leaflet of the cytoplasmic membrane.</text>
</comment>
<keyword evidence="5 10" id="KW-0573">Peptidoglycan synthesis</keyword>
<dbReference type="PIRSF" id="PIRSF002869">
    <property type="entry name" value="MviN"/>
    <property type="match status" value="1"/>
</dbReference>
<evidence type="ECO:0000256" key="4">
    <source>
        <dbReference type="ARBA" id="ARBA00022960"/>
    </source>
</evidence>
<feature type="transmembrane region" description="Helical" evidence="10">
    <location>
        <begin position="270"/>
        <end position="291"/>
    </location>
</feature>
<dbReference type="GO" id="GO:0005886">
    <property type="term" value="C:plasma membrane"/>
    <property type="evidence" value="ECO:0007669"/>
    <property type="project" value="UniProtKB-SubCell"/>
</dbReference>
<feature type="transmembrane region" description="Helical" evidence="10">
    <location>
        <begin position="351"/>
        <end position="370"/>
    </location>
</feature>
<keyword evidence="2 10" id="KW-1003">Cell membrane</keyword>
<keyword evidence="10 11" id="KW-0813">Transport</keyword>
<dbReference type="Proteomes" id="UP000315816">
    <property type="component" value="Unassembled WGS sequence"/>
</dbReference>
<evidence type="ECO:0000256" key="5">
    <source>
        <dbReference type="ARBA" id="ARBA00022984"/>
    </source>
</evidence>
<dbReference type="GO" id="GO:0008360">
    <property type="term" value="P:regulation of cell shape"/>
    <property type="evidence" value="ECO:0007669"/>
    <property type="project" value="UniProtKB-UniRule"/>
</dbReference>
<evidence type="ECO:0000256" key="8">
    <source>
        <dbReference type="ARBA" id="ARBA00060041"/>
    </source>
</evidence>
<feature type="transmembrane region" description="Helical" evidence="10">
    <location>
        <begin position="448"/>
        <end position="471"/>
    </location>
</feature>
<dbReference type="HAMAP" id="MF_02078">
    <property type="entry name" value="MurJ_MviN"/>
    <property type="match status" value="1"/>
</dbReference>
<feature type="transmembrane region" description="Helical" evidence="10">
    <location>
        <begin position="158"/>
        <end position="177"/>
    </location>
</feature>
<keyword evidence="4 10" id="KW-0133">Cell shape</keyword>
<keyword evidence="7 10" id="KW-0472">Membrane</keyword>
<gene>
    <name evidence="10 12" type="primary">murJ</name>
    <name evidence="12" type="ORF">FIL88_10195</name>
</gene>
<feature type="transmembrane region" description="Helical" evidence="10">
    <location>
        <begin position="89"/>
        <end position="113"/>
    </location>
</feature>
<sequence length="513" mass="54662">MMASRLARGFMTVGGWTMASRILGFVRDIMIGAFLGSSAVAEAFLIAFSLPNMFRRFFAEGTLNVAFVPMFAKKHEGNDGALEFARDAFAGLAFILVIFSIVAQIFMPALVYAMASGFTVDDRFDLAVTYGRIAFPYILFISLAALLSGVLNATGRFVAAAAAPVLLNVIFIAAMLVADLAGFDIGTALAWTVPVAGIAQVALVWIAASRAGYRLIPRMPHMTPELKRLAIIAAPAALAGGVTQINLLVGRQVASFFEGAVAWLYYADRLYQLPLGVVGIAIGIVLLPELSRNLRAGDMAASREALSRAGEMSLALTIPAAVALIVVPTQLIEVLFQRGAFTADDTARTALATAIYGVGLPAFVLQKVLASTYFARENTRTPFHFALVGMVVNAVLAIGLSYHLGFIAAAIATTVAGWTITGLTWVGSARMGEDTRFDARFWSRFWRIIAASWAMGAALWGLLILTGPMFGIAGLKFAALAILVLGGIALYGLFGQLFGAFRLSEIKAAFRKD</sequence>
<dbReference type="Pfam" id="PF03023">
    <property type="entry name" value="MurJ"/>
    <property type="match status" value="1"/>
</dbReference>
<dbReference type="PRINTS" id="PR01806">
    <property type="entry name" value="VIRFACTRMVIN"/>
</dbReference>
<feature type="transmembrane region" description="Helical" evidence="10">
    <location>
        <begin position="133"/>
        <end position="151"/>
    </location>
</feature>
<evidence type="ECO:0000256" key="3">
    <source>
        <dbReference type="ARBA" id="ARBA00022692"/>
    </source>
</evidence>
<organism evidence="12 13">
    <name type="scientific">Aliiroseovarius halocynthiae</name>
    <dbReference type="NCBI Taxonomy" id="985055"/>
    <lineage>
        <taxon>Bacteria</taxon>
        <taxon>Pseudomonadati</taxon>
        <taxon>Pseudomonadota</taxon>
        <taxon>Alphaproteobacteria</taxon>
        <taxon>Rhodobacterales</taxon>
        <taxon>Paracoccaceae</taxon>
        <taxon>Aliiroseovarius</taxon>
    </lineage>
</organism>
<feature type="transmembrane region" description="Helical" evidence="10">
    <location>
        <begin position="477"/>
        <end position="501"/>
    </location>
</feature>
<evidence type="ECO:0000313" key="12">
    <source>
        <dbReference type="EMBL" id="TQV67580.1"/>
    </source>
</evidence>
<dbReference type="GO" id="GO:0009252">
    <property type="term" value="P:peptidoglycan biosynthetic process"/>
    <property type="evidence" value="ECO:0007669"/>
    <property type="project" value="UniProtKB-UniRule"/>
</dbReference>
<evidence type="ECO:0000313" key="13">
    <source>
        <dbReference type="Proteomes" id="UP000315816"/>
    </source>
</evidence>
<dbReference type="GO" id="GO:0034204">
    <property type="term" value="P:lipid translocation"/>
    <property type="evidence" value="ECO:0007669"/>
    <property type="project" value="TreeGrafter"/>
</dbReference>
<dbReference type="AlphaFoldDB" id="A0A545SRI3"/>
<keyword evidence="13" id="KW-1185">Reference proteome</keyword>
<dbReference type="GO" id="GO:0015648">
    <property type="term" value="F:lipid-linked peptidoglycan transporter activity"/>
    <property type="evidence" value="ECO:0007669"/>
    <property type="project" value="UniProtKB-UniRule"/>
</dbReference>
<keyword evidence="3 10" id="KW-0812">Transmembrane</keyword>
<evidence type="ECO:0000256" key="7">
    <source>
        <dbReference type="ARBA" id="ARBA00023136"/>
    </source>
</evidence>
<dbReference type="PANTHER" id="PTHR47019:SF1">
    <property type="entry name" value="LIPID II FLIPPASE MURJ"/>
    <property type="match status" value="1"/>
</dbReference>
<comment type="pathway">
    <text evidence="10">Cell wall biogenesis; peptidoglycan biosynthesis.</text>
</comment>
<comment type="similarity">
    <text evidence="9 10 11">Belongs to the MurJ/MviN family.</text>
</comment>
<dbReference type="GO" id="GO:0071555">
    <property type="term" value="P:cell wall organization"/>
    <property type="evidence" value="ECO:0007669"/>
    <property type="project" value="UniProtKB-UniRule"/>
</dbReference>
<feature type="transmembrane region" description="Helical" evidence="10">
    <location>
        <begin position="406"/>
        <end position="427"/>
    </location>
</feature>
<evidence type="ECO:0000256" key="2">
    <source>
        <dbReference type="ARBA" id="ARBA00022475"/>
    </source>
</evidence>
<evidence type="ECO:0000256" key="9">
    <source>
        <dbReference type="ARBA" id="ARBA00061532"/>
    </source>
</evidence>
<name>A0A545SRI3_9RHOB</name>
<feature type="transmembrane region" description="Helical" evidence="10">
    <location>
        <begin position="312"/>
        <end position="331"/>
    </location>
</feature>
<comment type="subcellular location">
    <subcellularLocation>
        <location evidence="10">Cell inner membrane</location>
        <topology evidence="10">Multi-pass membrane protein</topology>
    </subcellularLocation>
    <subcellularLocation>
        <location evidence="1">Cell membrane</location>
        <topology evidence="1">Multi-pass membrane protein</topology>
    </subcellularLocation>
</comment>
<feature type="transmembrane region" description="Helical" evidence="10">
    <location>
        <begin position="189"/>
        <end position="208"/>
    </location>
</feature>
<keyword evidence="6 10" id="KW-1133">Transmembrane helix</keyword>
<reference evidence="12 13" key="1">
    <citation type="submission" date="2019-06" db="EMBL/GenBank/DDBJ databases">
        <title>A novel species of marine bacteria.</title>
        <authorList>
            <person name="Wang Y."/>
        </authorList>
    </citation>
    <scope>NUCLEOTIDE SEQUENCE [LARGE SCALE GENOMIC DNA]</scope>
    <source>
        <strain evidence="12 13">MA1-10</strain>
    </source>
</reference>